<evidence type="ECO:0000256" key="2">
    <source>
        <dbReference type="ARBA" id="ARBA00023125"/>
    </source>
</evidence>
<evidence type="ECO:0000256" key="1">
    <source>
        <dbReference type="ARBA" id="ARBA00023015"/>
    </source>
</evidence>
<dbReference type="PANTHER" id="PTHR30154">
    <property type="entry name" value="LEUCINE-RESPONSIVE REGULATORY PROTEIN"/>
    <property type="match status" value="1"/>
</dbReference>
<dbReference type="RefSeq" id="WP_168548551.1">
    <property type="nucleotide sequence ID" value="NZ_JAAXPR010000003.1"/>
</dbReference>
<dbReference type="InterPro" id="IPR011991">
    <property type="entry name" value="ArsR-like_HTH"/>
</dbReference>
<dbReference type="Proteomes" id="UP000522720">
    <property type="component" value="Unassembled WGS sequence"/>
</dbReference>
<sequence length="139" mass="15664">MLDHIDKQIIKLLKENSRLRVSELAQQVHLTAPAVSARLQKLEDKGIIKSYTVEIDRSQFGCPVHVVVTVTLKEPNHAAYQAYIGQYQSQVGFHYRTAGMGCYLLEVFFEDNQALSDFLDGLETYAGYQISSVVNVVEL</sequence>
<dbReference type="GO" id="GO:0043200">
    <property type="term" value="P:response to amino acid"/>
    <property type="evidence" value="ECO:0007669"/>
    <property type="project" value="TreeGrafter"/>
</dbReference>
<evidence type="ECO:0000313" key="6">
    <source>
        <dbReference type="Proteomes" id="UP000522720"/>
    </source>
</evidence>
<keyword evidence="1" id="KW-0805">Transcription regulation</keyword>
<feature type="domain" description="HTH asnC-type" evidence="4">
    <location>
        <begin position="2"/>
        <end position="63"/>
    </location>
</feature>
<gene>
    <name evidence="5" type="ORF">HF992_02875</name>
</gene>
<dbReference type="InterPro" id="IPR036390">
    <property type="entry name" value="WH_DNA-bd_sf"/>
</dbReference>
<dbReference type="SUPFAM" id="SSF46785">
    <property type="entry name" value="Winged helix' DNA-binding domain"/>
    <property type="match status" value="1"/>
</dbReference>
<dbReference type="SMART" id="SM00344">
    <property type="entry name" value="HTH_ASNC"/>
    <property type="match status" value="1"/>
</dbReference>
<proteinExistence type="predicted"/>
<dbReference type="PRINTS" id="PR00033">
    <property type="entry name" value="HTHASNC"/>
</dbReference>
<dbReference type="Pfam" id="PF13412">
    <property type="entry name" value="HTH_24"/>
    <property type="match status" value="1"/>
</dbReference>
<dbReference type="InterPro" id="IPR011008">
    <property type="entry name" value="Dimeric_a/b-barrel"/>
</dbReference>
<evidence type="ECO:0000256" key="3">
    <source>
        <dbReference type="ARBA" id="ARBA00023163"/>
    </source>
</evidence>
<name>A0A7X6MYG9_9STRE</name>
<keyword evidence="6" id="KW-1185">Reference proteome</keyword>
<dbReference type="InterPro" id="IPR000485">
    <property type="entry name" value="AsnC-type_HTH_dom"/>
</dbReference>
<dbReference type="Gene3D" id="1.10.10.10">
    <property type="entry name" value="Winged helix-like DNA-binding domain superfamily/Winged helix DNA-binding domain"/>
    <property type="match status" value="1"/>
</dbReference>
<dbReference type="InterPro" id="IPR036388">
    <property type="entry name" value="WH-like_DNA-bd_sf"/>
</dbReference>
<dbReference type="GO" id="GO:0005829">
    <property type="term" value="C:cytosol"/>
    <property type="evidence" value="ECO:0007669"/>
    <property type="project" value="TreeGrafter"/>
</dbReference>
<comment type="caution">
    <text evidence="5">The sequence shown here is derived from an EMBL/GenBank/DDBJ whole genome shotgun (WGS) entry which is preliminary data.</text>
</comment>
<keyword evidence="3" id="KW-0804">Transcription</keyword>
<dbReference type="GO" id="GO:0043565">
    <property type="term" value="F:sequence-specific DNA binding"/>
    <property type="evidence" value="ECO:0007669"/>
    <property type="project" value="InterPro"/>
</dbReference>
<protein>
    <submittedName>
        <fullName evidence="5">Lrp/AsnC family transcriptional regulator</fullName>
    </submittedName>
</protein>
<dbReference type="Gene3D" id="3.30.70.920">
    <property type="match status" value="1"/>
</dbReference>
<dbReference type="PANTHER" id="PTHR30154:SF53">
    <property type="entry name" value="HTH-TYPE TRANSCRIPTIONAL REGULATOR LRPC"/>
    <property type="match status" value="1"/>
</dbReference>
<evidence type="ECO:0000313" key="5">
    <source>
        <dbReference type="EMBL" id="NKZ19798.1"/>
    </source>
</evidence>
<keyword evidence="2" id="KW-0238">DNA-binding</keyword>
<reference evidence="5 6" key="1">
    <citation type="submission" date="2020-04" db="EMBL/GenBank/DDBJ databases">
        <title>MicrobeNet Type strains.</title>
        <authorList>
            <person name="Nicholson A.C."/>
        </authorList>
    </citation>
    <scope>NUCLEOTIDE SEQUENCE [LARGE SCALE GENOMIC DNA]</scope>
    <source>
        <strain evidence="5 6">CCUG 69612</strain>
    </source>
</reference>
<dbReference type="CDD" id="cd00090">
    <property type="entry name" value="HTH_ARSR"/>
    <property type="match status" value="1"/>
</dbReference>
<dbReference type="InterPro" id="IPR019888">
    <property type="entry name" value="Tscrpt_reg_AsnC-like"/>
</dbReference>
<dbReference type="EMBL" id="JAAXPR010000003">
    <property type="protein sequence ID" value="NKZ19798.1"/>
    <property type="molecule type" value="Genomic_DNA"/>
</dbReference>
<evidence type="ECO:0000259" key="4">
    <source>
        <dbReference type="PROSITE" id="PS50956"/>
    </source>
</evidence>
<organism evidence="5 6">
    <name type="scientific">Streptococcus ovuberis</name>
    <dbReference type="NCBI Taxonomy" id="1936207"/>
    <lineage>
        <taxon>Bacteria</taxon>
        <taxon>Bacillati</taxon>
        <taxon>Bacillota</taxon>
        <taxon>Bacilli</taxon>
        <taxon>Lactobacillales</taxon>
        <taxon>Streptococcaceae</taxon>
        <taxon>Streptococcus</taxon>
    </lineage>
</organism>
<dbReference type="SUPFAM" id="SSF54909">
    <property type="entry name" value="Dimeric alpha+beta barrel"/>
    <property type="match status" value="1"/>
</dbReference>
<accession>A0A7X6MYG9</accession>
<dbReference type="PROSITE" id="PS50956">
    <property type="entry name" value="HTH_ASNC_2"/>
    <property type="match status" value="1"/>
</dbReference>
<dbReference type="AlphaFoldDB" id="A0A7X6MYG9"/>